<name>A0AAV4WWP6_CAEEX</name>
<comment type="caution">
    <text evidence="1">The sequence shown here is derived from an EMBL/GenBank/DDBJ whole genome shotgun (WGS) entry which is preliminary data.</text>
</comment>
<dbReference type="EMBL" id="BPLR01016920">
    <property type="protein sequence ID" value="GIY87306.1"/>
    <property type="molecule type" value="Genomic_DNA"/>
</dbReference>
<dbReference type="Proteomes" id="UP001054945">
    <property type="component" value="Unassembled WGS sequence"/>
</dbReference>
<keyword evidence="2" id="KW-1185">Reference proteome</keyword>
<organism evidence="1 2">
    <name type="scientific">Caerostris extrusa</name>
    <name type="common">Bark spider</name>
    <name type="synonym">Caerostris bankana</name>
    <dbReference type="NCBI Taxonomy" id="172846"/>
    <lineage>
        <taxon>Eukaryota</taxon>
        <taxon>Metazoa</taxon>
        <taxon>Ecdysozoa</taxon>
        <taxon>Arthropoda</taxon>
        <taxon>Chelicerata</taxon>
        <taxon>Arachnida</taxon>
        <taxon>Araneae</taxon>
        <taxon>Araneomorphae</taxon>
        <taxon>Entelegynae</taxon>
        <taxon>Araneoidea</taxon>
        <taxon>Araneidae</taxon>
        <taxon>Caerostris</taxon>
    </lineage>
</organism>
<accession>A0AAV4WWP6</accession>
<gene>
    <name evidence="1" type="ORF">CEXT_442491</name>
</gene>
<sequence>MNDFAYKYFTNVNKLSTSFYVIYFQNFDLSFVTSECESGFIKSFTYLVVPVRRASLVAIFISFSPTLIREKRRFYGCGVNAADRDHRPDAWWHGEDGPINRWVTQQRATFGA</sequence>
<evidence type="ECO:0000313" key="2">
    <source>
        <dbReference type="Proteomes" id="UP001054945"/>
    </source>
</evidence>
<proteinExistence type="predicted"/>
<dbReference type="AlphaFoldDB" id="A0AAV4WWP6"/>
<protein>
    <submittedName>
        <fullName evidence="1">Uncharacterized protein</fullName>
    </submittedName>
</protein>
<reference evidence="1 2" key="1">
    <citation type="submission" date="2021-06" db="EMBL/GenBank/DDBJ databases">
        <title>Caerostris extrusa draft genome.</title>
        <authorList>
            <person name="Kono N."/>
            <person name="Arakawa K."/>
        </authorList>
    </citation>
    <scope>NUCLEOTIDE SEQUENCE [LARGE SCALE GENOMIC DNA]</scope>
</reference>
<evidence type="ECO:0000313" key="1">
    <source>
        <dbReference type="EMBL" id="GIY87306.1"/>
    </source>
</evidence>